<dbReference type="InterPro" id="IPR002933">
    <property type="entry name" value="Peptidase_M20"/>
</dbReference>
<feature type="domain" description="Peptidase M20 dimerisation" evidence="4">
    <location>
        <begin position="341"/>
        <end position="486"/>
    </location>
</feature>
<dbReference type="Proteomes" id="UP000321039">
    <property type="component" value="Unassembled WGS sequence"/>
</dbReference>
<reference evidence="5 6" key="1">
    <citation type="submission" date="2019-08" db="EMBL/GenBank/DDBJ databases">
        <title>Parahaliea maris sp. nov., isolated from the surface seawater.</title>
        <authorList>
            <person name="Liu Y."/>
        </authorList>
    </citation>
    <scope>NUCLEOTIDE SEQUENCE [LARGE SCALE GENOMIC DNA]</scope>
    <source>
        <strain evidence="5 6">HSLHS9</strain>
    </source>
</reference>
<dbReference type="Pfam" id="PF01546">
    <property type="entry name" value="Peptidase_M20"/>
    <property type="match status" value="1"/>
</dbReference>
<keyword evidence="1" id="KW-0645">Protease</keyword>
<accession>A0A5C8ZWQ9</accession>
<dbReference type="InterPro" id="IPR051458">
    <property type="entry name" value="Cyt/Met_Dipeptidase"/>
</dbReference>
<dbReference type="SUPFAM" id="SSF53187">
    <property type="entry name" value="Zn-dependent exopeptidases"/>
    <property type="match status" value="1"/>
</dbReference>
<keyword evidence="6" id="KW-1185">Reference proteome</keyword>
<keyword evidence="2" id="KW-0479">Metal-binding</keyword>
<dbReference type="InterPro" id="IPR011650">
    <property type="entry name" value="Peptidase_M20_dimer"/>
</dbReference>
<evidence type="ECO:0000256" key="3">
    <source>
        <dbReference type="ARBA" id="ARBA00022801"/>
    </source>
</evidence>
<evidence type="ECO:0000256" key="2">
    <source>
        <dbReference type="ARBA" id="ARBA00022723"/>
    </source>
</evidence>
<sequence>MPTGYRRITAGIALVPRIFFRPSGESGSFPNAPRPSLENQELQLMRFPSLPTRIATGLALSGALFLSACGQEDKAPVAAAPATAEATPVAAPPSSKPSLGVRPVADEEISIDMSAVHNPELAEIFDYIDANIDDHVVNLQKWIQQPSISNTGEGMQESAFMVKGFFDQLGCQKTKVYEPGMTEWGTQANPVVYAHCDEGAEKTLVLYWMYDTMPVTQPDLWKSPPFEARLVEQEPFKKVLIGRGATNSKGPQMVQLNAFMAMKAVTGKLPVNLIFVAEGDEERMSTGYRKFVRDHPELFEGADAMYRFGFQGSMSAGSEGSVFVELITDGAKWGKGPNRSNIHGGYKRAVDAPAWRHIKMLSTLVDETGNKVMIDGFYDDIVPLSEEEEALLAKNAERVKLDVAAQNLGVARFIADDPETFLKMARYGTSMNLDGIWAGNMFEGGSGAILPNRIVSKHNFRYVPNQDGMDIVDKLRKHLDKHGYEDVEINVVGDVPWAKRSYDNELADAVRDMYNAFNIEFDDPLSDVTSMLGGYWPAYLFAGDVLDIPIVSGVAGVGGNAHAANEYFVIEGAKKIYGMAGGEKSVAMILYNYAGLNKPAAE</sequence>
<dbReference type="GO" id="GO:0046872">
    <property type="term" value="F:metal ion binding"/>
    <property type="evidence" value="ECO:0007669"/>
    <property type="project" value="UniProtKB-KW"/>
</dbReference>
<dbReference type="AlphaFoldDB" id="A0A5C8ZWQ9"/>
<dbReference type="PANTHER" id="PTHR43270">
    <property type="entry name" value="BETA-ALA-HIS DIPEPTIDASE"/>
    <property type="match status" value="1"/>
</dbReference>
<name>A0A5C8ZWQ9_9GAMM</name>
<organism evidence="5 6">
    <name type="scientific">Parahaliea maris</name>
    <dbReference type="NCBI Taxonomy" id="2716870"/>
    <lineage>
        <taxon>Bacteria</taxon>
        <taxon>Pseudomonadati</taxon>
        <taxon>Pseudomonadota</taxon>
        <taxon>Gammaproteobacteria</taxon>
        <taxon>Cellvibrionales</taxon>
        <taxon>Halieaceae</taxon>
        <taxon>Parahaliea</taxon>
    </lineage>
</organism>
<comment type="caution">
    <text evidence="5">The sequence shown here is derived from an EMBL/GenBank/DDBJ whole genome shotgun (WGS) entry which is preliminary data.</text>
</comment>
<dbReference type="EMBL" id="VRZA01000005">
    <property type="protein sequence ID" value="TXS92052.1"/>
    <property type="molecule type" value="Genomic_DNA"/>
</dbReference>
<dbReference type="Gene3D" id="3.30.70.360">
    <property type="match status" value="1"/>
</dbReference>
<gene>
    <name evidence="5" type="ORF">FV139_15110</name>
</gene>
<dbReference type="GO" id="GO:0008233">
    <property type="term" value="F:peptidase activity"/>
    <property type="evidence" value="ECO:0007669"/>
    <property type="project" value="UniProtKB-KW"/>
</dbReference>
<dbReference type="Gene3D" id="3.40.630.10">
    <property type="entry name" value="Zn peptidases"/>
    <property type="match status" value="1"/>
</dbReference>
<proteinExistence type="predicted"/>
<protein>
    <submittedName>
        <fullName evidence="5">M20/M25/M40 family metallo-hydrolase</fullName>
    </submittedName>
</protein>
<evidence type="ECO:0000313" key="5">
    <source>
        <dbReference type="EMBL" id="TXS92052.1"/>
    </source>
</evidence>
<keyword evidence="3 5" id="KW-0378">Hydrolase</keyword>
<dbReference type="PANTHER" id="PTHR43270:SF4">
    <property type="entry name" value="CARNOSINE DIPEPTIDASE 2, ISOFORM A"/>
    <property type="match status" value="1"/>
</dbReference>
<evidence type="ECO:0000256" key="1">
    <source>
        <dbReference type="ARBA" id="ARBA00022670"/>
    </source>
</evidence>
<evidence type="ECO:0000259" key="4">
    <source>
        <dbReference type="Pfam" id="PF07687"/>
    </source>
</evidence>
<evidence type="ECO:0000313" key="6">
    <source>
        <dbReference type="Proteomes" id="UP000321039"/>
    </source>
</evidence>
<dbReference type="GO" id="GO:0006508">
    <property type="term" value="P:proteolysis"/>
    <property type="evidence" value="ECO:0007669"/>
    <property type="project" value="UniProtKB-KW"/>
</dbReference>
<dbReference type="Pfam" id="PF07687">
    <property type="entry name" value="M20_dimer"/>
    <property type="match status" value="1"/>
</dbReference>